<dbReference type="RefSeq" id="WP_284204845.1">
    <property type="nucleotide sequence ID" value="NZ_BSPQ01000015.1"/>
</dbReference>
<dbReference type="EMBL" id="BSPQ01000015">
    <property type="protein sequence ID" value="GLS91730.1"/>
    <property type="molecule type" value="Genomic_DNA"/>
</dbReference>
<organism evidence="8 9">
    <name type="scientific">Psychromonas marina</name>
    <dbReference type="NCBI Taxonomy" id="88364"/>
    <lineage>
        <taxon>Bacteria</taxon>
        <taxon>Pseudomonadati</taxon>
        <taxon>Pseudomonadota</taxon>
        <taxon>Gammaproteobacteria</taxon>
        <taxon>Alteromonadales</taxon>
        <taxon>Psychromonadaceae</taxon>
        <taxon>Psychromonas</taxon>
    </lineage>
</organism>
<dbReference type="Pfam" id="PF12698">
    <property type="entry name" value="ABC2_membrane_3"/>
    <property type="match status" value="1"/>
</dbReference>
<name>A0ABQ6E3F5_9GAMM</name>
<protein>
    <submittedName>
        <fullName evidence="8">Multidrug ABC transporter permease</fullName>
    </submittedName>
</protein>
<feature type="domain" description="ABC-2 type transporter transmembrane" evidence="7">
    <location>
        <begin position="17"/>
        <end position="369"/>
    </location>
</feature>
<dbReference type="InterPro" id="IPR051449">
    <property type="entry name" value="ABC-2_transporter_component"/>
</dbReference>
<evidence type="ECO:0000256" key="2">
    <source>
        <dbReference type="ARBA" id="ARBA00022475"/>
    </source>
</evidence>
<evidence type="ECO:0000256" key="5">
    <source>
        <dbReference type="ARBA" id="ARBA00023136"/>
    </source>
</evidence>
<dbReference type="PANTHER" id="PTHR30294:SF47">
    <property type="entry name" value="INNER MEMBRANE TRANSPORT PERMEASE YHHJ"/>
    <property type="match status" value="1"/>
</dbReference>
<feature type="transmembrane region" description="Helical" evidence="6">
    <location>
        <begin position="354"/>
        <end position="372"/>
    </location>
</feature>
<feature type="transmembrane region" description="Helical" evidence="6">
    <location>
        <begin position="295"/>
        <end position="314"/>
    </location>
</feature>
<evidence type="ECO:0000256" key="4">
    <source>
        <dbReference type="ARBA" id="ARBA00022989"/>
    </source>
</evidence>
<feature type="transmembrane region" description="Helical" evidence="6">
    <location>
        <begin position="266"/>
        <end position="288"/>
    </location>
</feature>
<keyword evidence="9" id="KW-1185">Reference proteome</keyword>
<keyword evidence="2" id="KW-1003">Cell membrane</keyword>
<comment type="subcellular location">
    <subcellularLocation>
        <location evidence="1">Cell membrane</location>
        <topology evidence="1">Multi-pass membrane protein</topology>
    </subcellularLocation>
</comment>
<keyword evidence="5 6" id="KW-0472">Membrane</keyword>
<gene>
    <name evidence="8" type="ORF">GCM10007916_28000</name>
</gene>
<proteinExistence type="predicted"/>
<keyword evidence="3 6" id="KW-0812">Transmembrane</keyword>
<evidence type="ECO:0000313" key="8">
    <source>
        <dbReference type="EMBL" id="GLS91730.1"/>
    </source>
</evidence>
<feature type="transmembrane region" description="Helical" evidence="6">
    <location>
        <begin position="185"/>
        <end position="207"/>
    </location>
</feature>
<dbReference type="PANTHER" id="PTHR30294">
    <property type="entry name" value="MEMBRANE COMPONENT OF ABC TRANSPORTER YHHJ-RELATED"/>
    <property type="match status" value="1"/>
</dbReference>
<feature type="transmembrane region" description="Helical" evidence="6">
    <location>
        <begin position="228"/>
        <end position="254"/>
    </location>
</feature>
<evidence type="ECO:0000256" key="3">
    <source>
        <dbReference type="ARBA" id="ARBA00022692"/>
    </source>
</evidence>
<reference evidence="9" key="1">
    <citation type="journal article" date="2019" name="Int. J. Syst. Evol. Microbiol.">
        <title>The Global Catalogue of Microorganisms (GCM) 10K type strain sequencing project: providing services to taxonomists for standard genome sequencing and annotation.</title>
        <authorList>
            <consortium name="The Broad Institute Genomics Platform"/>
            <consortium name="The Broad Institute Genome Sequencing Center for Infectious Disease"/>
            <person name="Wu L."/>
            <person name="Ma J."/>
        </authorList>
    </citation>
    <scope>NUCLEOTIDE SEQUENCE [LARGE SCALE GENOMIC DNA]</scope>
    <source>
        <strain evidence="9">NBRC 103166</strain>
    </source>
</reference>
<feature type="transmembrane region" description="Helical" evidence="6">
    <location>
        <begin position="18"/>
        <end position="38"/>
    </location>
</feature>
<evidence type="ECO:0000313" key="9">
    <source>
        <dbReference type="Proteomes" id="UP001157353"/>
    </source>
</evidence>
<dbReference type="Proteomes" id="UP001157353">
    <property type="component" value="Unassembled WGS sequence"/>
</dbReference>
<comment type="caution">
    <text evidence="8">The sequence shown here is derived from an EMBL/GenBank/DDBJ whole genome shotgun (WGS) entry which is preliminary data.</text>
</comment>
<evidence type="ECO:0000259" key="7">
    <source>
        <dbReference type="Pfam" id="PF12698"/>
    </source>
</evidence>
<dbReference type="Gene3D" id="3.40.1710.10">
    <property type="entry name" value="abc type-2 transporter like domain"/>
    <property type="match status" value="1"/>
</dbReference>
<sequence length="386" mass="43145">MMTATKLPQWGLLKSDRWLLSSLTWIPILLALSIWWVFSQGIAKDLPVGVVDLQQSALSRQLVREFDATSTLKVDHTFNDVGAAKSAFISNEIYAYIVIPKNFDRDIKISNAPQVTVFYNSQYILVGKLINSAALQAHGTFNAQIATLKQMAKGNSNQLAAISKAVRIRTQITPLFNKNSNYAQFLVSAIVPALWQISIVVSTILFLTANYRRYGLKKMVGKNPLSQLISISSFYLPFFIMQGASFLIWFYYILNWPMEGSLLPLFFAQLVTVIACMVMGALFFFYALDPAKAMSFAGAFSAPSFAFMGVTFPVTDMNMVAQVWRSLLPISHYIEAQISQVSYGASAWQTVSDFMPSMLGYLLPLLLTLLLIKKQLRKLENNNGSI</sequence>
<keyword evidence="4 6" id="KW-1133">Transmembrane helix</keyword>
<evidence type="ECO:0000256" key="6">
    <source>
        <dbReference type="SAM" id="Phobius"/>
    </source>
</evidence>
<accession>A0ABQ6E3F5</accession>
<dbReference type="InterPro" id="IPR013525">
    <property type="entry name" value="ABC2_TM"/>
</dbReference>
<evidence type="ECO:0000256" key="1">
    <source>
        <dbReference type="ARBA" id="ARBA00004651"/>
    </source>
</evidence>